<dbReference type="EMBL" id="KX711616">
    <property type="protein sequence ID" value="APB62384.1"/>
    <property type="molecule type" value="Genomic_DNA"/>
</dbReference>
<protein>
    <submittedName>
        <fullName evidence="1">Uncharacterized protein</fullName>
    </submittedName>
</protein>
<dbReference type="RefSeq" id="WP_172688870.1">
    <property type="nucleotide sequence ID" value="NZ_BSEE01000009.1"/>
</dbReference>
<evidence type="ECO:0000313" key="1">
    <source>
        <dbReference type="EMBL" id="APB62384.1"/>
    </source>
</evidence>
<reference evidence="1" key="4">
    <citation type="journal article" date="2006" name="Microbiology">
        <title>The replicative polymerases PolC and DnaE are required for theta replication of the Bacillus subtilis plasmid pBS72.</title>
        <authorList>
            <person name="Titok M."/>
            <person name="Suski C."/>
            <person name="Dalmais B."/>
            <person name="Ehrlich S.D."/>
            <person name="Janniere L."/>
        </authorList>
    </citation>
    <scope>NUCLEOTIDE SEQUENCE</scope>
    <source>
        <strain evidence="1">72</strain>
        <plasmid evidence="1">pBS72</plasmid>
    </source>
</reference>
<reference evidence="1" key="5">
    <citation type="submission" date="2016-08" db="EMBL/GenBank/DDBJ databases">
        <authorList>
            <person name="Satsunkevich N.E."/>
            <person name="Valentovich L.N."/>
            <person name="Kolomiets E.I."/>
            <person name="Titok M.A."/>
        </authorList>
    </citation>
    <scope>NUCLEOTIDE SEQUENCE</scope>
    <source>
        <strain evidence="1">72</strain>
        <plasmid evidence="1">pBS72</plasmid>
    </source>
</reference>
<reference evidence="1" key="3">
    <citation type="journal article" date="2004" name="Mol. Biol. (Mosk.)">
        <title>The replication system of plasmids from Bacillus subtilis environmental isolates.</title>
        <authorList>
            <person name="Lagodich A.V."/>
            <person name="Shtaniuk Iu.V."/>
            <person name="Prozorov A.A."/>
            <person name="Titok M.A."/>
        </authorList>
    </citation>
    <scope>NUCLEOTIDE SEQUENCE</scope>
    <source>
        <strain evidence="1">72</strain>
        <plasmid evidence="1">pBS72</plasmid>
    </source>
</reference>
<reference evidence="1" key="2">
    <citation type="journal article" date="2003" name="Plasmid">
        <title>Bacillus subtilis soil isolates: plasmid replicon analysis and construction of a new theta-replicating vector.</title>
        <authorList>
            <person name="Titok M.A."/>
            <person name="Chapuis J."/>
            <person name="Selezneva Y.V."/>
            <person name="Lagodich A.V."/>
            <person name="Prokulevich V.A."/>
            <person name="Ehrlich S.D."/>
            <person name="Janniere L."/>
        </authorList>
    </citation>
    <scope>NUCLEOTIDE SEQUENCE</scope>
    <source>
        <strain evidence="1">72</strain>
        <plasmid evidence="1">pBS72</plasmid>
    </source>
</reference>
<name>A0A1J0AKY8_BACIU</name>
<geneLocation type="plasmid" evidence="1">
    <name>pBS72</name>
</geneLocation>
<proteinExistence type="predicted"/>
<dbReference type="AlphaFoldDB" id="A0A1J0AKY8"/>
<keyword evidence="1" id="KW-0614">Plasmid</keyword>
<sequence>MLKAQIIWKDGTKEIKKFESLEQLDQFINDNRNSILTHILKDQNKIHTYRNELILLNTIDNKGKWIIDFNGHFEYANSINEAKNKIDRVLGGFATAKKPKRFIEFERKNNSYTE</sequence>
<organism evidence="1">
    <name type="scientific">Bacillus subtilis</name>
    <dbReference type="NCBI Taxonomy" id="1423"/>
    <lineage>
        <taxon>Bacteria</taxon>
        <taxon>Bacillati</taxon>
        <taxon>Bacillota</taxon>
        <taxon>Bacilli</taxon>
        <taxon>Bacillales</taxon>
        <taxon>Bacillaceae</taxon>
        <taxon>Bacillus</taxon>
    </lineage>
</organism>
<accession>A0A1J0AKY8</accession>
<reference evidence="1" key="1">
    <citation type="journal article" date="2002" name="Mikrobiologiia">
        <title>Soil strain of Bacillus subtilis harboring a large plasmid that mediates high-frequency conjugal mobilization.</title>
        <authorList>
            <person name="Lotareva O.V."/>
            <person name="Poluektova E.U."/>
            <person name="Titok M.A."/>
            <person name="Prozorov A.A."/>
        </authorList>
    </citation>
    <scope>NUCLEOTIDE SEQUENCE</scope>
    <source>
        <strain evidence="1">72</strain>
        <plasmid evidence="1">pBS72</plasmid>
    </source>
</reference>
<gene>
    <name evidence="1" type="ORF">pBS72_1150</name>
</gene>